<accession>A0AA38HAJ9</accession>
<dbReference type="Gene3D" id="3.30.200.20">
    <property type="entry name" value="Phosphorylase Kinase, domain 1"/>
    <property type="match status" value="1"/>
</dbReference>
<protein>
    <submittedName>
        <fullName evidence="9">Kinase-like domain-containing protein</fullName>
    </submittedName>
</protein>
<dbReference type="EMBL" id="JAKWFO010000005">
    <property type="protein sequence ID" value="KAI9637038.1"/>
    <property type="molecule type" value="Genomic_DNA"/>
</dbReference>
<evidence type="ECO:0000256" key="5">
    <source>
        <dbReference type="ARBA" id="ARBA00022840"/>
    </source>
</evidence>
<feature type="binding site" evidence="6">
    <location>
        <position position="212"/>
    </location>
    <ligand>
        <name>ATP</name>
        <dbReference type="ChEBI" id="CHEBI:30616"/>
    </ligand>
</feature>
<evidence type="ECO:0000313" key="10">
    <source>
        <dbReference type="Proteomes" id="UP001164286"/>
    </source>
</evidence>
<name>A0AA38HAJ9_9TREE</name>
<proteinExistence type="predicted"/>
<gene>
    <name evidence="9" type="ORF">MKK02DRAFT_37363</name>
</gene>
<keyword evidence="3 6" id="KW-0547">Nucleotide-binding</keyword>
<dbReference type="GeneID" id="77728835"/>
<comment type="caution">
    <text evidence="9">The sequence shown here is derived from an EMBL/GenBank/DDBJ whole genome shotgun (WGS) entry which is preliminary data.</text>
</comment>
<feature type="compositionally biased region" description="Low complexity" evidence="7">
    <location>
        <begin position="15"/>
        <end position="41"/>
    </location>
</feature>
<dbReference type="GO" id="GO:0043484">
    <property type="term" value="P:regulation of RNA splicing"/>
    <property type="evidence" value="ECO:0007669"/>
    <property type="project" value="TreeGrafter"/>
</dbReference>
<dbReference type="Gene3D" id="1.10.510.10">
    <property type="entry name" value="Transferase(Phosphotransferase) domain 1"/>
    <property type="match status" value="1"/>
</dbReference>
<reference evidence="9" key="1">
    <citation type="journal article" date="2022" name="G3 (Bethesda)">
        <title>High quality genome of the basidiomycete yeast Dioszegia hungarica PDD-24b-2 isolated from cloud water.</title>
        <authorList>
            <person name="Jarrige D."/>
            <person name="Haridas S."/>
            <person name="Bleykasten-Grosshans C."/>
            <person name="Joly M."/>
            <person name="Nadalig T."/>
            <person name="Sancelme M."/>
            <person name="Vuilleumier S."/>
            <person name="Grigoriev I.V."/>
            <person name="Amato P."/>
            <person name="Bringel F."/>
        </authorList>
    </citation>
    <scope>NUCLEOTIDE SEQUENCE</scope>
    <source>
        <strain evidence="9">PDD-24b-2</strain>
    </source>
</reference>
<dbReference type="PROSITE" id="PS00107">
    <property type="entry name" value="PROTEIN_KINASE_ATP"/>
    <property type="match status" value="1"/>
</dbReference>
<evidence type="ECO:0000256" key="1">
    <source>
        <dbReference type="ARBA" id="ARBA00022527"/>
    </source>
</evidence>
<dbReference type="InterPro" id="IPR008271">
    <property type="entry name" value="Ser/Thr_kinase_AS"/>
</dbReference>
<dbReference type="InterPro" id="IPR000719">
    <property type="entry name" value="Prot_kinase_dom"/>
</dbReference>
<keyword evidence="1" id="KW-0723">Serine/threonine-protein kinase</keyword>
<dbReference type="CDD" id="cd14134">
    <property type="entry name" value="PKc_CLK"/>
    <property type="match status" value="1"/>
</dbReference>
<evidence type="ECO:0000256" key="4">
    <source>
        <dbReference type="ARBA" id="ARBA00022777"/>
    </source>
</evidence>
<dbReference type="InterPro" id="IPR011009">
    <property type="entry name" value="Kinase-like_dom_sf"/>
</dbReference>
<dbReference type="GO" id="GO:0004674">
    <property type="term" value="F:protein serine/threonine kinase activity"/>
    <property type="evidence" value="ECO:0007669"/>
    <property type="project" value="UniProtKB-KW"/>
</dbReference>
<sequence>MPRTMQTARRPANYVATPTSTVQTVSSTSGSRRKSGASASGKGMGWTMEQTYDSTGARKEIIVIEDSNTPDHIPRKRTRAMAAAEAAAEEADKQTSSKVNGSVASSVAAGGSGKKRKIAESSETAASKKAKAKAATSQSSYAAPVVQAKAPAPVQAPAGTHPPWDDAEGHYIVKPDDVIGGRYKIVRLLGQGTFGKVVEARHIESRRKVAIKIIRAVQKYRDASKIEIRVLETLRKHDARNDNKCIHLEEYFDFRSHPCLVSELYGMSVFDFLKQNGFQPFPEKHIQDFAKSLLRSVQFLHQLKLVHTDLKPENILLVGNDAIQIGDRTKNAKTKRILRNTDIRLIDFGSATFEDEYHSSVVSTRHYRAPEIILGMNWSYPCDIYSIGCILVEFFTGDALFQTHDNLEHLAMMEVVMGKMSTRMVDKGKQKKPEFFRGNKVDYPNPSVSKSSRRFVKGLKSLKDIIAPNSQHNKLFLDLIVRMLDFDPEMRITVSQALNHPYIRAHIPDPEP</sequence>
<evidence type="ECO:0000256" key="6">
    <source>
        <dbReference type="PROSITE-ProRule" id="PRU10141"/>
    </source>
</evidence>
<feature type="compositionally biased region" description="Low complexity" evidence="7">
    <location>
        <begin position="121"/>
        <end position="138"/>
    </location>
</feature>
<evidence type="ECO:0000259" key="8">
    <source>
        <dbReference type="PROSITE" id="PS50011"/>
    </source>
</evidence>
<dbReference type="PANTHER" id="PTHR45646:SF11">
    <property type="entry name" value="SERINE_THREONINE-PROTEIN KINASE DOA"/>
    <property type="match status" value="1"/>
</dbReference>
<evidence type="ECO:0000256" key="7">
    <source>
        <dbReference type="SAM" id="MobiDB-lite"/>
    </source>
</evidence>
<keyword evidence="5 6" id="KW-0067">ATP-binding</keyword>
<dbReference type="RefSeq" id="XP_052946815.1">
    <property type="nucleotide sequence ID" value="XM_053089630.1"/>
</dbReference>
<evidence type="ECO:0000256" key="3">
    <source>
        <dbReference type="ARBA" id="ARBA00022741"/>
    </source>
</evidence>
<dbReference type="InterPro" id="IPR051175">
    <property type="entry name" value="CLK_kinases"/>
</dbReference>
<dbReference type="GO" id="GO:0005634">
    <property type="term" value="C:nucleus"/>
    <property type="evidence" value="ECO:0007669"/>
    <property type="project" value="TreeGrafter"/>
</dbReference>
<dbReference type="PANTHER" id="PTHR45646">
    <property type="entry name" value="SERINE/THREONINE-PROTEIN KINASE DOA-RELATED"/>
    <property type="match status" value="1"/>
</dbReference>
<keyword evidence="10" id="KW-1185">Reference proteome</keyword>
<feature type="region of interest" description="Disordered" evidence="7">
    <location>
        <begin position="1"/>
        <end position="48"/>
    </location>
</feature>
<dbReference type="Proteomes" id="UP001164286">
    <property type="component" value="Unassembled WGS sequence"/>
</dbReference>
<evidence type="ECO:0000256" key="2">
    <source>
        <dbReference type="ARBA" id="ARBA00022679"/>
    </source>
</evidence>
<feature type="compositionally biased region" description="Low complexity" evidence="7">
    <location>
        <begin position="96"/>
        <end position="109"/>
    </location>
</feature>
<evidence type="ECO:0000313" key="9">
    <source>
        <dbReference type="EMBL" id="KAI9637038.1"/>
    </source>
</evidence>
<dbReference type="SMART" id="SM00220">
    <property type="entry name" value="S_TKc"/>
    <property type="match status" value="1"/>
</dbReference>
<keyword evidence="2" id="KW-0808">Transferase</keyword>
<dbReference type="Pfam" id="PF00069">
    <property type="entry name" value="Pkinase"/>
    <property type="match status" value="1"/>
</dbReference>
<dbReference type="InterPro" id="IPR017441">
    <property type="entry name" value="Protein_kinase_ATP_BS"/>
</dbReference>
<feature type="domain" description="Protein kinase" evidence="8">
    <location>
        <begin position="183"/>
        <end position="503"/>
    </location>
</feature>
<organism evidence="9 10">
    <name type="scientific">Dioszegia hungarica</name>
    <dbReference type="NCBI Taxonomy" id="4972"/>
    <lineage>
        <taxon>Eukaryota</taxon>
        <taxon>Fungi</taxon>
        <taxon>Dikarya</taxon>
        <taxon>Basidiomycota</taxon>
        <taxon>Agaricomycotina</taxon>
        <taxon>Tremellomycetes</taxon>
        <taxon>Tremellales</taxon>
        <taxon>Bulleribasidiaceae</taxon>
        <taxon>Dioszegia</taxon>
    </lineage>
</organism>
<feature type="region of interest" description="Disordered" evidence="7">
    <location>
        <begin position="79"/>
        <end position="138"/>
    </location>
</feature>
<dbReference type="PROSITE" id="PS50011">
    <property type="entry name" value="PROTEIN_KINASE_DOM"/>
    <property type="match status" value="1"/>
</dbReference>
<dbReference type="PROSITE" id="PS00108">
    <property type="entry name" value="PROTEIN_KINASE_ST"/>
    <property type="match status" value="1"/>
</dbReference>
<keyword evidence="4 9" id="KW-0418">Kinase</keyword>
<dbReference type="SUPFAM" id="SSF56112">
    <property type="entry name" value="Protein kinase-like (PK-like)"/>
    <property type="match status" value="1"/>
</dbReference>
<dbReference type="GO" id="GO:0005524">
    <property type="term" value="F:ATP binding"/>
    <property type="evidence" value="ECO:0007669"/>
    <property type="project" value="UniProtKB-UniRule"/>
</dbReference>
<dbReference type="AlphaFoldDB" id="A0AA38HAJ9"/>